<name>A0A1S7DPK0_RIEAN</name>
<evidence type="ECO:0000313" key="1">
    <source>
        <dbReference type="EMBL" id="AQY21048.1"/>
    </source>
</evidence>
<evidence type="ECO:0008006" key="4">
    <source>
        <dbReference type="Google" id="ProtNLM"/>
    </source>
</evidence>
<dbReference type="AlphaFoldDB" id="A0A1S7DPK0"/>
<evidence type="ECO:0000313" key="2">
    <source>
        <dbReference type="EMBL" id="AQY23272.1"/>
    </source>
</evidence>
<sequence>MTSCQTQKQSLNIVTSDIKNFWEAYDKITLTQDSILQNKYLDSLYLKKGTDGLKAIRQVRNYTPQEYIFAINNYPKFWTSIRENTLKAGQYSSNLEKGIKKLKDIYPNIKPTKVYFTIGALRTSGTTLDSLVLIGSELALADKDTPTNEFPENLSHLRDYFDSEPSKNIVFLNIHEYVHTQQKTTTGNSLLAQTVLEGVAEFVAEKALEIKSPNPQIEFGRKSDTKIKAKFELEMFSPNLYNWIWNSSDNEFGMRDLAYYVGYKICEDYYNISTDKPQAIKEMIELDYNDESELIKFVEKSEYFDKPLNLYKEAFEKSRPKVESIDKIQNKSTSVQTDIDVLTIHFSQKMDTRFRNFQLGPLGEKNIIRIKDFQGFSEDGKSVSFGIEKLEPLKKYQIVVGSGFRNTEGIPLIPYLIEFKTTE</sequence>
<accession>A0A1S7DPK0</accession>
<reference evidence="1 3" key="1">
    <citation type="submission" date="2015-06" db="EMBL/GenBank/DDBJ databases">
        <title>R. anatipestifer strain HXb2 is the most virulent strain so far, and the genome sequence would help us uncover the pathogenesis.</title>
        <authorList>
            <person name="Hu Q."/>
            <person name="Qi J."/>
            <person name="Bo H."/>
            <person name="Liu G."/>
            <person name="Tao M."/>
            <person name="Ding Y."/>
            <person name="Xue Y."/>
        </authorList>
    </citation>
    <scope>NUCLEOTIDE SEQUENCE [LARGE SCALE GENOMIC DNA]</scope>
    <source>
        <strain evidence="1 3">HXb2</strain>
    </source>
</reference>
<organism evidence="1 3">
    <name type="scientific">Riemerella anatipestifer</name>
    <name type="common">Moraxella anatipestifer</name>
    <dbReference type="NCBI Taxonomy" id="34085"/>
    <lineage>
        <taxon>Bacteria</taxon>
        <taxon>Pseudomonadati</taxon>
        <taxon>Bacteroidota</taxon>
        <taxon>Flavobacteriia</taxon>
        <taxon>Flavobacteriales</taxon>
        <taxon>Weeksellaceae</taxon>
        <taxon>Riemerella</taxon>
    </lineage>
</organism>
<gene>
    <name evidence="1" type="ORF">AB406_0083</name>
    <name evidence="2" type="ORF">AB406_2343</name>
</gene>
<protein>
    <recommendedName>
        <fullName evidence="4">DUF2268 domain-containing protein</fullName>
    </recommendedName>
</protein>
<proteinExistence type="predicted"/>
<dbReference type="Proteomes" id="UP000189883">
    <property type="component" value="Chromosome"/>
</dbReference>
<dbReference type="Pfam" id="PF25594">
    <property type="entry name" value="GldB_lipo"/>
    <property type="match status" value="1"/>
</dbReference>
<evidence type="ECO:0000313" key="3">
    <source>
        <dbReference type="Proteomes" id="UP000189883"/>
    </source>
</evidence>
<dbReference type="EMBL" id="CP011859">
    <property type="protein sequence ID" value="AQY21048.1"/>
    <property type="molecule type" value="Genomic_DNA"/>
</dbReference>
<dbReference type="InterPro" id="IPR019853">
    <property type="entry name" value="GldB-like"/>
</dbReference>
<dbReference type="EMBL" id="CP011859">
    <property type="protein sequence ID" value="AQY23272.1"/>
    <property type="molecule type" value="Genomic_DNA"/>
</dbReference>